<evidence type="ECO:0000313" key="3">
    <source>
        <dbReference type="Proteomes" id="UP000239047"/>
    </source>
</evidence>
<dbReference type="OrthoDB" id="2937806at2"/>
<dbReference type="Proteomes" id="UP000239047">
    <property type="component" value="Unassembled WGS sequence"/>
</dbReference>
<keyword evidence="3" id="KW-1185">Reference proteome</keyword>
<accession>A0A2S5GDJ5</accession>
<keyword evidence="1" id="KW-1133">Transmembrane helix</keyword>
<dbReference type="RefSeq" id="WP_104057815.1">
    <property type="nucleotide sequence ID" value="NZ_PREZ01000003.1"/>
</dbReference>
<keyword evidence="1" id="KW-0812">Transmembrane</keyword>
<sequence length="65" mass="7219">MDNNGYLILLGSLMVLIFGGTFTLRFFNTGELLIGQMVVLIVGIILLAASIIWRKSNKQINYGEN</sequence>
<comment type="caution">
    <text evidence="2">The sequence shown here is derived from an EMBL/GenBank/DDBJ whole genome shotgun (WGS) entry which is preliminary data.</text>
</comment>
<protein>
    <submittedName>
        <fullName evidence="2">Uncharacterized protein</fullName>
    </submittedName>
</protein>
<proteinExistence type="predicted"/>
<gene>
    <name evidence="2" type="ORF">C4B60_09835</name>
</gene>
<keyword evidence="1" id="KW-0472">Membrane</keyword>
<organism evidence="2 3">
    <name type="scientific">Jeotgalibacillus proteolyticus</name>
    <dbReference type="NCBI Taxonomy" id="2082395"/>
    <lineage>
        <taxon>Bacteria</taxon>
        <taxon>Bacillati</taxon>
        <taxon>Bacillota</taxon>
        <taxon>Bacilli</taxon>
        <taxon>Bacillales</taxon>
        <taxon>Caryophanaceae</taxon>
        <taxon>Jeotgalibacillus</taxon>
    </lineage>
</organism>
<dbReference type="AlphaFoldDB" id="A0A2S5GDJ5"/>
<evidence type="ECO:0000313" key="2">
    <source>
        <dbReference type="EMBL" id="PPA71066.1"/>
    </source>
</evidence>
<evidence type="ECO:0000256" key="1">
    <source>
        <dbReference type="SAM" id="Phobius"/>
    </source>
</evidence>
<name>A0A2S5GDJ5_9BACL</name>
<feature type="transmembrane region" description="Helical" evidence="1">
    <location>
        <begin position="7"/>
        <end position="27"/>
    </location>
</feature>
<dbReference type="EMBL" id="PREZ01000003">
    <property type="protein sequence ID" value="PPA71066.1"/>
    <property type="molecule type" value="Genomic_DNA"/>
</dbReference>
<reference evidence="2 3" key="1">
    <citation type="submission" date="2018-02" db="EMBL/GenBank/DDBJ databases">
        <title>Jeotgalibacillus proteolyticum sp. nov. a protease producing bacterium isolated from ocean sediments of Laizhou Bay.</title>
        <authorList>
            <person name="Li Y."/>
        </authorList>
    </citation>
    <scope>NUCLEOTIDE SEQUENCE [LARGE SCALE GENOMIC DNA]</scope>
    <source>
        <strain evidence="2 3">22-7</strain>
    </source>
</reference>
<feature type="transmembrane region" description="Helical" evidence="1">
    <location>
        <begin position="33"/>
        <end position="53"/>
    </location>
</feature>